<reference evidence="7" key="1">
    <citation type="submission" date="2014-03" db="EMBL/GenBank/DDBJ databases">
        <authorList>
            <person name="Aksoy S."/>
            <person name="Warren W."/>
            <person name="Wilson R.K."/>
        </authorList>
    </citation>
    <scope>NUCLEOTIDE SEQUENCE [LARGE SCALE GENOMIC DNA]</scope>
    <source>
        <strain evidence="7">IAEA</strain>
    </source>
</reference>
<keyword evidence="3" id="KW-0274">FAD</keyword>
<dbReference type="GO" id="GO:0016614">
    <property type="term" value="F:oxidoreductase activity, acting on CH-OH group of donors"/>
    <property type="evidence" value="ECO:0007669"/>
    <property type="project" value="InterPro"/>
</dbReference>
<feature type="binding site" evidence="3">
    <location>
        <position position="277"/>
    </location>
    <ligand>
        <name>FAD</name>
        <dbReference type="ChEBI" id="CHEBI:57692"/>
    </ligand>
</feature>
<dbReference type="Gene3D" id="3.50.50.60">
    <property type="entry name" value="FAD/NAD(P)-binding domain"/>
    <property type="match status" value="1"/>
</dbReference>
<feature type="signal peptide" evidence="4">
    <location>
        <begin position="1"/>
        <end position="18"/>
    </location>
</feature>
<evidence type="ECO:0000313" key="6">
    <source>
        <dbReference type="EnsemblMetazoa" id="GBRI014086-PA"/>
    </source>
</evidence>
<feature type="domain" description="Glucose-methanol-choline oxidoreductase N-terminal" evidence="5">
    <location>
        <begin position="314"/>
        <end position="328"/>
    </location>
</feature>
<dbReference type="AlphaFoldDB" id="A0A1A9WC61"/>
<evidence type="ECO:0000313" key="7">
    <source>
        <dbReference type="Proteomes" id="UP000091820"/>
    </source>
</evidence>
<dbReference type="InterPro" id="IPR007867">
    <property type="entry name" value="GMC_OxRtase_C"/>
</dbReference>
<dbReference type="GO" id="GO:0050660">
    <property type="term" value="F:flavin adenine dinucleotide binding"/>
    <property type="evidence" value="ECO:0007669"/>
    <property type="project" value="InterPro"/>
</dbReference>
<keyword evidence="7" id="KW-1185">Reference proteome</keyword>
<dbReference type="EnsemblMetazoa" id="GBRI014086-RA">
    <property type="protein sequence ID" value="GBRI014086-PA"/>
    <property type="gene ID" value="GBRI014086"/>
</dbReference>
<dbReference type="PIRSF" id="PIRSF000137">
    <property type="entry name" value="Alcohol_oxidase"/>
    <property type="match status" value="1"/>
</dbReference>
<dbReference type="SUPFAM" id="SSF51905">
    <property type="entry name" value="FAD/NAD(P)-binding domain"/>
    <property type="match status" value="1"/>
</dbReference>
<feature type="active site" description="Proton acceptor" evidence="2">
    <location>
        <position position="598"/>
    </location>
</feature>
<evidence type="ECO:0000259" key="5">
    <source>
        <dbReference type="PROSITE" id="PS00624"/>
    </source>
</evidence>
<dbReference type="InterPro" id="IPR036188">
    <property type="entry name" value="FAD/NAD-bd_sf"/>
</dbReference>
<feature type="chain" id="PRO_5008400201" description="Glucose-methanol-choline oxidoreductase N-terminal domain-containing protein" evidence="4">
    <location>
        <begin position="19"/>
        <end position="621"/>
    </location>
</feature>
<evidence type="ECO:0000256" key="4">
    <source>
        <dbReference type="SAM" id="SignalP"/>
    </source>
</evidence>
<keyword evidence="3" id="KW-0285">Flavoprotein</keyword>
<sequence length="621" mass="70347">MKVNLVLSSLLWITVVVSQQNDYGDGNILLSILRFLQDGQNNLNLENTDNEITLLKVYDFIVVGAGTAGCALAARLSENPLWKVLLLEAGGPETLVMDVPGFVNFLQLNPEIDWQYRAEPSNRYCLGLKDNRCKFPRGKVMGGSSVLNYMMYTRGNRRDYDNWAKMGNEGWSYENVLPYFKKFEGSTIPDADQAYVGRDGPVKISYPSFRTTLADTFIRAHQEAGLKYRDYNGRIQTSVSRIQATIYKGLRWSSNRAYLYPLKRKRPNLHVRKHAFVTKVLIDKDLKRAYGILFETHNKTYRVLANKEVILSAGAINSPQLLMLSGIGPAKHLRKMQIEPLVDLAVGYNLQDHFAPWITFYANITTLHLKRFLLAKTVIDLQDHKTGPLTSPSGVEAISFFDLDHPAEEDGWSDMEFFIVSGGLHINPAIPVGFGLQSDLFDYLYKDILKNDSNCFVIFPMILRPKSRGRIKLKSKNPYEYPLIYPNYLAHPYDVDITVRGILKVLNIIDQPAFRKLNATLLNRLIPACRSYGDATSLAYWECYARHFTQTIYHYAGTVKMGPATDPTAVVDARLRVYGIKDLRVVDGSIMPQLIAGHPNGPIYMIAEKAADMIKEDYNVL</sequence>
<evidence type="ECO:0000256" key="2">
    <source>
        <dbReference type="PIRSR" id="PIRSR000137-1"/>
    </source>
</evidence>
<dbReference type="Proteomes" id="UP000091820">
    <property type="component" value="Unassembled WGS sequence"/>
</dbReference>
<comment type="cofactor">
    <cofactor evidence="3">
        <name>FAD</name>
        <dbReference type="ChEBI" id="CHEBI:57692"/>
    </cofactor>
</comment>
<name>A0A1A9WC61_9MUSC</name>
<reference evidence="6" key="2">
    <citation type="submission" date="2020-05" db="UniProtKB">
        <authorList>
            <consortium name="EnsemblMetazoa"/>
        </authorList>
    </citation>
    <scope>IDENTIFICATION</scope>
    <source>
        <strain evidence="6">IAEA</strain>
    </source>
</reference>
<evidence type="ECO:0000256" key="1">
    <source>
        <dbReference type="ARBA" id="ARBA00010790"/>
    </source>
</evidence>
<feature type="binding site" evidence="3">
    <location>
        <position position="140"/>
    </location>
    <ligand>
        <name>FAD</name>
        <dbReference type="ChEBI" id="CHEBI:57692"/>
    </ligand>
</feature>
<dbReference type="SUPFAM" id="SSF54373">
    <property type="entry name" value="FAD-linked reductases, C-terminal domain"/>
    <property type="match status" value="1"/>
</dbReference>
<comment type="similarity">
    <text evidence="1">Belongs to the GMC oxidoreductase family.</text>
</comment>
<feature type="binding site" evidence="3">
    <location>
        <position position="588"/>
    </location>
    <ligand>
        <name>FAD</name>
        <dbReference type="ChEBI" id="CHEBI:57692"/>
    </ligand>
</feature>
<dbReference type="InterPro" id="IPR012132">
    <property type="entry name" value="GMC_OxRdtase"/>
</dbReference>
<dbReference type="VEuPathDB" id="VectorBase:GBRI014086"/>
<evidence type="ECO:0000256" key="3">
    <source>
        <dbReference type="PIRSR" id="PIRSR000137-2"/>
    </source>
</evidence>
<proteinExistence type="inferred from homology"/>
<dbReference type="Pfam" id="PF05199">
    <property type="entry name" value="GMC_oxred_C"/>
    <property type="match status" value="1"/>
</dbReference>
<feature type="active site" description="Proton donor" evidence="2">
    <location>
        <position position="554"/>
    </location>
</feature>
<dbReference type="Pfam" id="PF00732">
    <property type="entry name" value="GMC_oxred_N"/>
    <property type="match status" value="1"/>
</dbReference>
<dbReference type="PANTHER" id="PTHR11552:SF158">
    <property type="entry name" value="GH23626P-RELATED"/>
    <property type="match status" value="1"/>
</dbReference>
<dbReference type="PANTHER" id="PTHR11552">
    <property type="entry name" value="GLUCOSE-METHANOL-CHOLINE GMC OXIDOREDUCTASE"/>
    <property type="match status" value="1"/>
</dbReference>
<organism evidence="6 7">
    <name type="scientific">Glossina brevipalpis</name>
    <dbReference type="NCBI Taxonomy" id="37001"/>
    <lineage>
        <taxon>Eukaryota</taxon>
        <taxon>Metazoa</taxon>
        <taxon>Ecdysozoa</taxon>
        <taxon>Arthropoda</taxon>
        <taxon>Hexapoda</taxon>
        <taxon>Insecta</taxon>
        <taxon>Pterygota</taxon>
        <taxon>Neoptera</taxon>
        <taxon>Endopterygota</taxon>
        <taxon>Diptera</taxon>
        <taxon>Brachycera</taxon>
        <taxon>Muscomorpha</taxon>
        <taxon>Hippoboscoidea</taxon>
        <taxon>Glossinidae</taxon>
        <taxon>Glossina</taxon>
    </lineage>
</organism>
<dbReference type="Gene3D" id="3.30.560.10">
    <property type="entry name" value="Glucose Oxidase, domain 3"/>
    <property type="match status" value="1"/>
</dbReference>
<accession>A0A1A9WC61</accession>
<keyword evidence="4" id="KW-0732">Signal</keyword>
<dbReference type="PROSITE" id="PS00624">
    <property type="entry name" value="GMC_OXRED_2"/>
    <property type="match status" value="1"/>
</dbReference>
<dbReference type="InterPro" id="IPR000172">
    <property type="entry name" value="GMC_OxRdtase_N"/>
</dbReference>
<dbReference type="STRING" id="37001.A0A1A9WC61"/>
<protein>
    <recommendedName>
        <fullName evidence="5">Glucose-methanol-choline oxidoreductase N-terminal domain-containing protein</fullName>
    </recommendedName>
</protein>